<dbReference type="SUPFAM" id="SSF56112">
    <property type="entry name" value="Protein kinase-like (PK-like)"/>
    <property type="match status" value="1"/>
</dbReference>
<name>A0A2T0MXD5_9ACTN</name>
<evidence type="ECO:0000259" key="8">
    <source>
        <dbReference type="PROSITE" id="PS50011"/>
    </source>
</evidence>
<feature type="compositionally biased region" description="Basic and acidic residues" evidence="6">
    <location>
        <begin position="292"/>
        <end position="311"/>
    </location>
</feature>
<dbReference type="PROSITE" id="PS50011">
    <property type="entry name" value="PROTEIN_KINASE_DOM"/>
    <property type="match status" value="1"/>
</dbReference>
<dbReference type="InterPro" id="IPR000719">
    <property type="entry name" value="Prot_kinase_dom"/>
</dbReference>
<keyword evidence="7" id="KW-0472">Membrane</keyword>
<dbReference type="InterPro" id="IPR017441">
    <property type="entry name" value="Protein_kinase_ATP_BS"/>
</dbReference>
<keyword evidence="2 5" id="KW-0547">Nucleotide-binding</keyword>
<dbReference type="AlphaFoldDB" id="A0A2T0MXD5"/>
<evidence type="ECO:0000256" key="1">
    <source>
        <dbReference type="ARBA" id="ARBA00022679"/>
    </source>
</evidence>
<dbReference type="Proteomes" id="UP000238312">
    <property type="component" value="Unassembled WGS sequence"/>
</dbReference>
<organism evidence="9 10">
    <name type="scientific">Nonomuraea fuscirosea</name>
    <dbReference type="NCBI Taxonomy" id="1291556"/>
    <lineage>
        <taxon>Bacteria</taxon>
        <taxon>Bacillati</taxon>
        <taxon>Actinomycetota</taxon>
        <taxon>Actinomycetes</taxon>
        <taxon>Streptosporangiales</taxon>
        <taxon>Streptosporangiaceae</taxon>
        <taxon>Nonomuraea</taxon>
    </lineage>
</organism>
<evidence type="ECO:0000256" key="7">
    <source>
        <dbReference type="SAM" id="Phobius"/>
    </source>
</evidence>
<dbReference type="CDD" id="cd14014">
    <property type="entry name" value="STKc_PknB_like"/>
    <property type="match status" value="1"/>
</dbReference>
<dbReference type="OrthoDB" id="3915799at2"/>
<proteinExistence type="predicted"/>
<dbReference type="EMBL" id="PVNG01000010">
    <property type="protein sequence ID" value="PRX63740.1"/>
    <property type="molecule type" value="Genomic_DNA"/>
</dbReference>
<sequence length="561" mass="60325">MTSNGLHPASALETSDPVQIGPYRIASKLGQGGMGTVYLAEGPSGPVAIKVINRLLAVDPEFRARFRREVSAARRVRRFCTAPVLDAQLDVEPLWVVTEYVAGPDLGRMLRENGPLEGSNVEALAVGVATALTAIHDAGLVHRDLKPANVLLSPLGPRVIDFGIARALDAGDRQTATDLVFGTPDYMAPEQVQGEQVGPPGDIFAWGCVVVAATVGASPFASSNLPHAMYRVVHDEPDLRSLDPGLRPIVAAALNKDPAQRPTAQELLAALVQRPDVDSAQVAGSVRLDLSPLRRENRESREGREARESRGQARSARHRLPEGSRRRRRRDVLTGAAAALVVSALIAAAVMVWMVNSAPETPPRGEMVYRETFAADNSGWNNEGTRVDTGQGYTGDGRYTIRLKRGAGHRWSPAPAKKGLPDRALASVKMNFSDAGSDTWNGVYCEYSKDDQVANDIVYVLEVRGDGHGKIAKVVGGVPRNMTSDIPLPEGVARGNALLRAECVRGAGQVDLALWADDQLVIRLADTEANKAVGPPRFGLFVESVSETRTYFDDFVVARLP</sequence>
<feature type="transmembrane region" description="Helical" evidence="7">
    <location>
        <begin position="203"/>
        <end position="221"/>
    </location>
</feature>
<keyword evidence="9" id="KW-0723">Serine/threonine-protein kinase</keyword>
<keyword evidence="7" id="KW-1133">Transmembrane helix</keyword>
<feature type="binding site" evidence="5">
    <location>
        <position position="50"/>
    </location>
    <ligand>
        <name>ATP</name>
        <dbReference type="ChEBI" id="CHEBI:30616"/>
    </ligand>
</feature>
<reference evidence="9 10" key="1">
    <citation type="submission" date="2018-03" db="EMBL/GenBank/DDBJ databases">
        <title>Genomic Encyclopedia of Type Strains, Phase III (KMG-III): the genomes of soil and plant-associated and newly described type strains.</title>
        <authorList>
            <person name="Whitman W."/>
        </authorList>
    </citation>
    <scope>NUCLEOTIDE SEQUENCE [LARGE SCALE GENOMIC DNA]</scope>
    <source>
        <strain evidence="9 10">CGMCC 4.7104</strain>
    </source>
</reference>
<dbReference type="GO" id="GO:0004674">
    <property type="term" value="F:protein serine/threonine kinase activity"/>
    <property type="evidence" value="ECO:0007669"/>
    <property type="project" value="UniProtKB-KW"/>
</dbReference>
<evidence type="ECO:0000256" key="3">
    <source>
        <dbReference type="ARBA" id="ARBA00022777"/>
    </source>
</evidence>
<comment type="caution">
    <text evidence="9">The sequence shown here is derived from an EMBL/GenBank/DDBJ whole genome shotgun (WGS) entry which is preliminary data.</text>
</comment>
<dbReference type="PROSITE" id="PS00107">
    <property type="entry name" value="PROTEIN_KINASE_ATP"/>
    <property type="match status" value="1"/>
</dbReference>
<dbReference type="InterPro" id="IPR008271">
    <property type="entry name" value="Ser/Thr_kinase_AS"/>
</dbReference>
<feature type="transmembrane region" description="Helical" evidence="7">
    <location>
        <begin position="332"/>
        <end position="355"/>
    </location>
</feature>
<dbReference type="PANTHER" id="PTHR43289">
    <property type="entry name" value="MITOGEN-ACTIVATED PROTEIN KINASE KINASE KINASE 20-RELATED"/>
    <property type="match status" value="1"/>
</dbReference>
<dbReference type="RefSeq" id="WP_146178287.1">
    <property type="nucleotide sequence ID" value="NZ_PVNG01000010.1"/>
</dbReference>
<gene>
    <name evidence="9" type="ORF">B0I32_110192</name>
</gene>
<dbReference type="GO" id="GO:0005524">
    <property type="term" value="F:ATP binding"/>
    <property type="evidence" value="ECO:0007669"/>
    <property type="project" value="UniProtKB-UniRule"/>
</dbReference>
<dbReference type="InterPro" id="IPR011009">
    <property type="entry name" value="Kinase-like_dom_sf"/>
</dbReference>
<dbReference type="PANTHER" id="PTHR43289:SF34">
    <property type="entry name" value="SERINE_THREONINE-PROTEIN KINASE YBDM-RELATED"/>
    <property type="match status" value="1"/>
</dbReference>
<evidence type="ECO:0000313" key="10">
    <source>
        <dbReference type="Proteomes" id="UP000238312"/>
    </source>
</evidence>
<dbReference type="Gene3D" id="1.10.510.10">
    <property type="entry name" value="Transferase(Phosphotransferase) domain 1"/>
    <property type="match status" value="1"/>
</dbReference>
<keyword evidence="10" id="KW-1185">Reference proteome</keyword>
<evidence type="ECO:0000313" key="9">
    <source>
        <dbReference type="EMBL" id="PRX63740.1"/>
    </source>
</evidence>
<evidence type="ECO:0000256" key="5">
    <source>
        <dbReference type="PROSITE-ProRule" id="PRU10141"/>
    </source>
</evidence>
<dbReference type="SMART" id="SM00220">
    <property type="entry name" value="S_TKc"/>
    <property type="match status" value="1"/>
</dbReference>
<keyword evidence="7" id="KW-0812">Transmembrane</keyword>
<evidence type="ECO:0000256" key="6">
    <source>
        <dbReference type="SAM" id="MobiDB-lite"/>
    </source>
</evidence>
<protein>
    <submittedName>
        <fullName evidence="9">Serine/threonine protein kinase</fullName>
    </submittedName>
</protein>
<accession>A0A2T0MXD5</accession>
<dbReference type="Gene3D" id="3.30.200.20">
    <property type="entry name" value="Phosphorylase Kinase, domain 1"/>
    <property type="match status" value="1"/>
</dbReference>
<evidence type="ECO:0000256" key="4">
    <source>
        <dbReference type="ARBA" id="ARBA00022840"/>
    </source>
</evidence>
<keyword evidence="4 5" id="KW-0067">ATP-binding</keyword>
<feature type="domain" description="Protein kinase" evidence="8">
    <location>
        <begin position="23"/>
        <end position="277"/>
    </location>
</feature>
<evidence type="ECO:0000256" key="2">
    <source>
        <dbReference type="ARBA" id="ARBA00022741"/>
    </source>
</evidence>
<keyword evidence="1" id="KW-0808">Transferase</keyword>
<feature type="region of interest" description="Disordered" evidence="6">
    <location>
        <begin position="291"/>
        <end position="329"/>
    </location>
</feature>
<keyword evidence="3 9" id="KW-0418">Kinase</keyword>
<dbReference type="PROSITE" id="PS00108">
    <property type="entry name" value="PROTEIN_KINASE_ST"/>
    <property type="match status" value="1"/>
</dbReference>
<dbReference type="Pfam" id="PF00069">
    <property type="entry name" value="Pkinase"/>
    <property type="match status" value="1"/>
</dbReference>